<comment type="caution">
    <text evidence="2">The sequence shown here is derived from an EMBL/GenBank/DDBJ whole genome shotgun (WGS) entry which is preliminary data.</text>
</comment>
<dbReference type="EMBL" id="JABBWG010000027">
    <property type="protein sequence ID" value="KAG1812150.1"/>
    <property type="molecule type" value="Genomic_DNA"/>
</dbReference>
<evidence type="ECO:0000313" key="2">
    <source>
        <dbReference type="EMBL" id="KAG1812150.1"/>
    </source>
</evidence>
<dbReference type="RefSeq" id="XP_041190432.1">
    <property type="nucleotide sequence ID" value="XM_041343292.1"/>
</dbReference>
<protein>
    <submittedName>
        <fullName evidence="2">Uncharacterized protein</fullName>
    </submittedName>
</protein>
<gene>
    <name evidence="2" type="ORF">BJ212DRAFT_475147</name>
</gene>
<dbReference type="OrthoDB" id="3213974at2759"/>
<reference evidence="2" key="1">
    <citation type="journal article" date="2020" name="New Phytol.">
        <title>Comparative genomics reveals dynamic genome evolution in host specialist ectomycorrhizal fungi.</title>
        <authorList>
            <person name="Lofgren L.A."/>
            <person name="Nguyen N.H."/>
            <person name="Vilgalys R."/>
            <person name="Ruytinx J."/>
            <person name="Liao H.L."/>
            <person name="Branco S."/>
            <person name="Kuo A."/>
            <person name="LaButti K."/>
            <person name="Lipzen A."/>
            <person name="Andreopoulos W."/>
            <person name="Pangilinan J."/>
            <person name="Riley R."/>
            <person name="Hundley H."/>
            <person name="Na H."/>
            <person name="Barry K."/>
            <person name="Grigoriev I.V."/>
            <person name="Stajich J.E."/>
            <person name="Kennedy P.G."/>
        </authorList>
    </citation>
    <scope>NUCLEOTIDE SEQUENCE</scope>
    <source>
        <strain evidence="2">MN1</strain>
    </source>
</reference>
<name>A0A9P7E6I1_9AGAM</name>
<keyword evidence="3" id="KW-1185">Reference proteome</keyword>
<accession>A0A9P7E6I1</accession>
<dbReference type="AlphaFoldDB" id="A0A9P7E6I1"/>
<evidence type="ECO:0000256" key="1">
    <source>
        <dbReference type="SAM" id="MobiDB-lite"/>
    </source>
</evidence>
<dbReference type="GeneID" id="64637308"/>
<feature type="region of interest" description="Disordered" evidence="1">
    <location>
        <begin position="138"/>
        <end position="157"/>
    </location>
</feature>
<organism evidence="2 3">
    <name type="scientific">Suillus subaureus</name>
    <dbReference type="NCBI Taxonomy" id="48587"/>
    <lineage>
        <taxon>Eukaryota</taxon>
        <taxon>Fungi</taxon>
        <taxon>Dikarya</taxon>
        <taxon>Basidiomycota</taxon>
        <taxon>Agaricomycotina</taxon>
        <taxon>Agaricomycetes</taxon>
        <taxon>Agaricomycetidae</taxon>
        <taxon>Boletales</taxon>
        <taxon>Suillineae</taxon>
        <taxon>Suillaceae</taxon>
        <taxon>Suillus</taxon>
    </lineage>
</organism>
<sequence length="157" mass="17652">MPDERTMSTITWLNSPQRSRQEIGTLQDHIKIRQWHRFDYNKLKTPYKPLVKWRDMESTILGKRPAEDLPPAGRMPPLPEARTVVSDLDSEDEFDDGADWLDGPAAPSQFKTAEKDSFVLAASSGIDLRAPYLRELLDSIGKQPAHPGSGPTKKAGR</sequence>
<dbReference type="Proteomes" id="UP000807769">
    <property type="component" value="Unassembled WGS sequence"/>
</dbReference>
<evidence type="ECO:0000313" key="3">
    <source>
        <dbReference type="Proteomes" id="UP000807769"/>
    </source>
</evidence>
<proteinExistence type="predicted"/>